<organism evidence="5 6">
    <name type="scientific">Zestomonas insulae</name>
    <dbReference type="NCBI Taxonomy" id="2809017"/>
    <lineage>
        <taxon>Bacteria</taxon>
        <taxon>Pseudomonadati</taxon>
        <taxon>Pseudomonadota</taxon>
        <taxon>Gammaproteobacteria</taxon>
        <taxon>Pseudomonadales</taxon>
        <taxon>Pseudomonadaceae</taxon>
        <taxon>Zestomonas</taxon>
    </lineage>
</organism>
<dbReference type="RefSeq" id="WP_205348293.1">
    <property type="nucleotide sequence ID" value="NZ_JAFEUP010000003.1"/>
</dbReference>
<dbReference type="PIRSF" id="PIRSF037375">
    <property type="entry name" value="Autotrns_EstA"/>
    <property type="match status" value="1"/>
</dbReference>
<dbReference type="Proteomes" id="UP000717995">
    <property type="component" value="Unassembled WGS sequence"/>
</dbReference>
<keyword evidence="6" id="KW-1185">Reference proteome</keyword>
<dbReference type="Gene3D" id="2.40.128.130">
    <property type="entry name" value="Autotransporter beta-domain"/>
    <property type="match status" value="1"/>
</dbReference>
<dbReference type="PROSITE" id="PS01098">
    <property type="entry name" value="LIPASE_GDSL_SER"/>
    <property type="match status" value="1"/>
</dbReference>
<keyword evidence="2 3" id="KW-0732">Signal</keyword>
<dbReference type="Pfam" id="PF00657">
    <property type="entry name" value="Lipase_GDSL"/>
    <property type="match status" value="1"/>
</dbReference>
<evidence type="ECO:0000256" key="2">
    <source>
        <dbReference type="ARBA" id="ARBA00022729"/>
    </source>
</evidence>
<dbReference type="Pfam" id="PF03797">
    <property type="entry name" value="Autotransporter"/>
    <property type="match status" value="1"/>
</dbReference>
<dbReference type="PROSITE" id="PS51208">
    <property type="entry name" value="AUTOTRANSPORTER"/>
    <property type="match status" value="1"/>
</dbReference>
<feature type="signal peptide" evidence="3">
    <location>
        <begin position="1"/>
        <end position="22"/>
    </location>
</feature>
<dbReference type="InterPro" id="IPR005546">
    <property type="entry name" value="Autotransporte_beta"/>
</dbReference>
<name>A0ABS2IGX8_9GAMM</name>
<dbReference type="Gene3D" id="3.40.50.1110">
    <property type="entry name" value="SGNH hydrolase"/>
    <property type="match status" value="1"/>
</dbReference>
<dbReference type="InterPro" id="IPR036514">
    <property type="entry name" value="SGNH_hydro_sf"/>
</dbReference>
<dbReference type="InterPro" id="IPR008265">
    <property type="entry name" value="Lipase_GDSL_AS"/>
</dbReference>
<accession>A0ABS2IGX8</accession>
<proteinExistence type="inferred from homology"/>
<dbReference type="SMART" id="SM00869">
    <property type="entry name" value="Autotransporter"/>
    <property type="match status" value="1"/>
</dbReference>
<feature type="domain" description="Autotransporter" evidence="4">
    <location>
        <begin position="355"/>
        <end position="634"/>
    </location>
</feature>
<dbReference type="SUPFAM" id="SSF52266">
    <property type="entry name" value="SGNH hydrolase"/>
    <property type="match status" value="1"/>
</dbReference>
<protein>
    <submittedName>
        <fullName evidence="5">Autotransporter domain-containing protein</fullName>
    </submittedName>
</protein>
<comment type="caution">
    <text evidence="5">The sequence shown here is derived from an EMBL/GenBank/DDBJ whole genome shotgun (WGS) entry which is preliminary data.</text>
</comment>
<dbReference type="SUPFAM" id="SSF103515">
    <property type="entry name" value="Autotransporter"/>
    <property type="match status" value="1"/>
</dbReference>
<dbReference type="InterPro" id="IPR001087">
    <property type="entry name" value="GDSL"/>
</dbReference>
<evidence type="ECO:0000256" key="3">
    <source>
        <dbReference type="SAM" id="SignalP"/>
    </source>
</evidence>
<evidence type="ECO:0000313" key="6">
    <source>
        <dbReference type="Proteomes" id="UP000717995"/>
    </source>
</evidence>
<dbReference type="InterPro" id="IPR017186">
    <property type="entry name" value="Lipase_autotranspt_EstA"/>
</dbReference>
<sequence>MKRLAILLAAGCLALAAPAASAAAYTGMVVFGDSLSDAGQFSNGLNPIRFTTQQGPGYSYFSAEAFASTAPMLIGDGLGFAPQTASTSPLRRALGLADGDNWAVGGYTTAQIYRSITQAGGSVVTSGGVPLRGRDGYLLGGRVIDPDTLFYVNGGGNDFLQGLVISLPSAQAAAVRLGDSLRALQAAGGRYFMTPLLVDVASPSTGGLVNPAQFALAQAFNAELVRQMASLDAEVIPLNVPLLYREVLANPAAFGFDASQNLQATCFYAAVITGATGCHNARWGALSATPDPSKLIYADLVHPTAAMQRILADQGLSILAAPWELSLLPQAADAALRSGRERLRQQQLADWGNWQAPGQWRAFVAGGAQRADFDAADTAAPGDGHGAGLGLGGSYRLNEQWRVGVTLDLQEQQLELGARDSDYGLRSYLAGAFVEYHDGLLWGDLAVNAGHLDYHDLKRRFALGQTTRTERGDTDGWLLAAGGRLGVELGLAEQRLRLAPFISGELSRVEVNGYREQGASSTALSYDDQRLDSRRLGIGLQGRFALAADAELFGEIAREKDFEDEQSELGMTLNSVAGVDFTLAGAEPARYLTHAAFGLRQRLAPELALQLGYDYRHSGDASLHGVSVGVVLDW</sequence>
<feature type="chain" id="PRO_5045402155" evidence="3">
    <location>
        <begin position="23"/>
        <end position="634"/>
    </location>
</feature>
<evidence type="ECO:0000313" key="5">
    <source>
        <dbReference type="EMBL" id="MBM7061098.1"/>
    </source>
</evidence>
<evidence type="ECO:0000256" key="1">
    <source>
        <dbReference type="ARBA" id="ARBA00008668"/>
    </source>
</evidence>
<dbReference type="EMBL" id="JAFEUP010000003">
    <property type="protein sequence ID" value="MBM7061098.1"/>
    <property type="molecule type" value="Genomic_DNA"/>
</dbReference>
<reference evidence="5 6" key="1">
    <citation type="submission" date="2021-02" db="EMBL/GenBank/DDBJ databases">
        <authorList>
            <person name="Lee D.-H."/>
        </authorList>
    </citation>
    <scope>NUCLEOTIDE SEQUENCE [LARGE SCALE GENOMIC DNA]</scope>
    <source>
        <strain evidence="5 6">UL073</strain>
    </source>
</reference>
<comment type="similarity">
    <text evidence="1">Belongs to the 'GDSL' lipolytic enzyme family.</text>
</comment>
<dbReference type="InterPro" id="IPR036709">
    <property type="entry name" value="Autotransporte_beta_dom_sf"/>
</dbReference>
<gene>
    <name evidence="5" type="ORF">JQX08_10310</name>
</gene>
<evidence type="ECO:0000259" key="4">
    <source>
        <dbReference type="PROSITE" id="PS51208"/>
    </source>
</evidence>